<dbReference type="Gramene" id="KJB28252">
    <property type="protein sequence ID" value="KJB28252"/>
    <property type="gene ID" value="B456_005G037200"/>
</dbReference>
<evidence type="ECO:0000313" key="2">
    <source>
        <dbReference type="Proteomes" id="UP000032304"/>
    </source>
</evidence>
<reference evidence="1 2" key="1">
    <citation type="journal article" date="2012" name="Nature">
        <title>Repeated polyploidization of Gossypium genomes and the evolution of spinnable cotton fibres.</title>
        <authorList>
            <person name="Paterson A.H."/>
            <person name="Wendel J.F."/>
            <person name="Gundlach H."/>
            <person name="Guo H."/>
            <person name="Jenkins J."/>
            <person name="Jin D."/>
            <person name="Llewellyn D."/>
            <person name="Showmaker K.C."/>
            <person name="Shu S."/>
            <person name="Udall J."/>
            <person name="Yoo M.J."/>
            <person name="Byers R."/>
            <person name="Chen W."/>
            <person name="Doron-Faigenboim A."/>
            <person name="Duke M.V."/>
            <person name="Gong L."/>
            <person name="Grimwood J."/>
            <person name="Grover C."/>
            <person name="Grupp K."/>
            <person name="Hu G."/>
            <person name="Lee T.H."/>
            <person name="Li J."/>
            <person name="Lin L."/>
            <person name="Liu T."/>
            <person name="Marler B.S."/>
            <person name="Page J.T."/>
            <person name="Roberts A.W."/>
            <person name="Romanel E."/>
            <person name="Sanders W.S."/>
            <person name="Szadkowski E."/>
            <person name="Tan X."/>
            <person name="Tang H."/>
            <person name="Xu C."/>
            <person name="Wang J."/>
            <person name="Wang Z."/>
            <person name="Zhang D."/>
            <person name="Zhang L."/>
            <person name="Ashrafi H."/>
            <person name="Bedon F."/>
            <person name="Bowers J.E."/>
            <person name="Brubaker C.L."/>
            <person name="Chee P.W."/>
            <person name="Das S."/>
            <person name="Gingle A.R."/>
            <person name="Haigler C.H."/>
            <person name="Harker D."/>
            <person name="Hoffmann L.V."/>
            <person name="Hovav R."/>
            <person name="Jones D.C."/>
            <person name="Lemke C."/>
            <person name="Mansoor S."/>
            <person name="ur Rahman M."/>
            <person name="Rainville L.N."/>
            <person name="Rambani A."/>
            <person name="Reddy U.K."/>
            <person name="Rong J.K."/>
            <person name="Saranga Y."/>
            <person name="Scheffler B.E."/>
            <person name="Scheffler J.A."/>
            <person name="Stelly D.M."/>
            <person name="Triplett B.A."/>
            <person name="Van Deynze A."/>
            <person name="Vaslin M.F."/>
            <person name="Waghmare V.N."/>
            <person name="Walford S.A."/>
            <person name="Wright R.J."/>
            <person name="Zaki E.A."/>
            <person name="Zhang T."/>
            <person name="Dennis E.S."/>
            <person name="Mayer K.F."/>
            <person name="Peterson D.G."/>
            <person name="Rokhsar D.S."/>
            <person name="Wang X."/>
            <person name="Schmutz J."/>
        </authorList>
    </citation>
    <scope>NUCLEOTIDE SEQUENCE [LARGE SCALE GENOMIC DNA]</scope>
</reference>
<protein>
    <submittedName>
        <fullName evidence="1">Uncharacterized protein</fullName>
    </submittedName>
</protein>
<dbReference type="EMBL" id="CM001744">
    <property type="protein sequence ID" value="KJB28252.1"/>
    <property type="molecule type" value="Genomic_DNA"/>
</dbReference>
<dbReference type="AlphaFoldDB" id="A0A0D2N7I4"/>
<organism evidence="1 2">
    <name type="scientific">Gossypium raimondii</name>
    <name type="common">Peruvian cotton</name>
    <name type="synonym">Gossypium klotzschianum subsp. raimondii</name>
    <dbReference type="NCBI Taxonomy" id="29730"/>
    <lineage>
        <taxon>Eukaryota</taxon>
        <taxon>Viridiplantae</taxon>
        <taxon>Streptophyta</taxon>
        <taxon>Embryophyta</taxon>
        <taxon>Tracheophyta</taxon>
        <taxon>Spermatophyta</taxon>
        <taxon>Magnoliopsida</taxon>
        <taxon>eudicotyledons</taxon>
        <taxon>Gunneridae</taxon>
        <taxon>Pentapetalae</taxon>
        <taxon>rosids</taxon>
        <taxon>malvids</taxon>
        <taxon>Malvales</taxon>
        <taxon>Malvaceae</taxon>
        <taxon>Malvoideae</taxon>
        <taxon>Gossypium</taxon>
    </lineage>
</organism>
<accession>A0A0D2N7I4</accession>
<keyword evidence="2" id="KW-1185">Reference proteome</keyword>
<dbReference type="PANTHER" id="PTHR47841:SF7">
    <property type="entry name" value="CYSTEINE_HISTIDINE-RICH C1 DOMAIN PROTEIN"/>
    <property type="match status" value="1"/>
</dbReference>
<dbReference type="InterPro" id="IPR046349">
    <property type="entry name" value="C1-like_sf"/>
</dbReference>
<dbReference type="PANTHER" id="PTHR47841">
    <property type="entry name" value="DIACYLGLYCEROL KINASE THETA-LIKE-RELATED"/>
    <property type="match status" value="1"/>
</dbReference>
<dbReference type="Proteomes" id="UP000032304">
    <property type="component" value="Chromosome 5"/>
</dbReference>
<gene>
    <name evidence="1" type="ORF">B456_005G037200</name>
</gene>
<proteinExistence type="predicted"/>
<evidence type="ECO:0000313" key="1">
    <source>
        <dbReference type="EMBL" id="KJB28252.1"/>
    </source>
</evidence>
<sequence length="135" mass="15212">MNHLNDIPLSLRNRESTIREGCAELELAPKIQHPFHPLTLLPKSPYSGGITAYSLFGKNFEGFVYNCFDCEFDLHITCALLQSSIAANFPNSLHPHPLHFIQNHNKEVEPDCPGCRKPISGPFYHCSDCTCPKLF</sequence>
<name>A0A0D2N7I4_GOSRA</name>
<dbReference type="SUPFAM" id="SSF57889">
    <property type="entry name" value="Cysteine-rich domain"/>
    <property type="match status" value="1"/>
</dbReference>